<comment type="caution">
    <text evidence="1">The sequence shown here is derived from an EMBL/GenBank/DDBJ whole genome shotgun (WGS) entry which is preliminary data.</text>
</comment>
<dbReference type="Proteomes" id="UP001153069">
    <property type="component" value="Unassembled WGS sequence"/>
</dbReference>
<sequence length="126" mass="13877">MFFSFAPRRFATMAVSRGFPVTTATKVPCVAFSTQTHAQVEALEESLKKMQWSDVKDNVKVIRQLMNEVKTNHALNKPGPDFEGYVADSMADIQKMIGGSAAPSKDEIAARVFGLKGEVKGKLYYA</sequence>
<evidence type="ECO:0000313" key="1">
    <source>
        <dbReference type="EMBL" id="CAB9502601.1"/>
    </source>
</evidence>
<dbReference type="OrthoDB" id="55338at2759"/>
<proteinExistence type="predicted"/>
<keyword evidence="2" id="KW-1185">Reference proteome</keyword>
<gene>
    <name evidence="1" type="ORF">SEMRO_141_G065770.1</name>
</gene>
<dbReference type="AlphaFoldDB" id="A0A9N8H6B3"/>
<dbReference type="EMBL" id="CAICTM010000140">
    <property type="protein sequence ID" value="CAB9502601.1"/>
    <property type="molecule type" value="Genomic_DNA"/>
</dbReference>
<evidence type="ECO:0000313" key="2">
    <source>
        <dbReference type="Proteomes" id="UP001153069"/>
    </source>
</evidence>
<accession>A0A9N8H6B3</accession>
<reference evidence="1" key="1">
    <citation type="submission" date="2020-06" db="EMBL/GenBank/DDBJ databases">
        <authorList>
            <consortium name="Plant Systems Biology data submission"/>
        </authorList>
    </citation>
    <scope>NUCLEOTIDE SEQUENCE</scope>
    <source>
        <strain evidence="1">D6</strain>
    </source>
</reference>
<organism evidence="1 2">
    <name type="scientific">Seminavis robusta</name>
    <dbReference type="NCBI Taxonomy" id="568900"/>
    <lineage>
        <taxon>Eukaryota</taxon>
        <taxon>Sar</taxon>
        <taxon>Stramenopiles</taxon>
        <taxon>Ochrophyta</taxon>
        <taxon>Bacillariophyta</taxon>
        <taxon>Bacillariophyceae</taxon>
        <taxon>Bacillariophycidae</taxon>
        <taxon>Naviculales</taxon>
        <taxon>Naviculaceae</taxon>
        <taxon>Seminavis</taxon>
    </lineage>
</organism>
<protein>
    <submittedName>
        <fullName evidence="1">Uncharacterized protein</fullName>
    </submittedName>
</protein>
<name>A0A9N8H6B3_9STRA</name>